<keyword evidence="1 3" id="KW-0853">WD repeat</keyword>
<dbReference type="PROSITE" id="PS50082">
    <property type="entry name" value="WD_REPEATS_2"/>
    <property type="match status" value="5"/>
</dbReference>
<dbReference type="Pfam" id="PF20703">
    <property type="entry name" value="nSTAND1"/>
    <property type="match status" value="1"/>
</dbReference>
<dbReference type="Pfam" id="PF00656">
    <property type="entry name" value="Peptidase_C14"/>
    <property type="match status" value="1"/>
</dbReference>
<feature type="domain" description="Novel STAND NTPase 1" evidence="6">
    <location>
        <begin position="264"/>
        <end position="674"/>
    </location>
</feature>
<dbReference type="Gene3D" id="2.130.10.10">
    <property type="entry name" value="YVTN repeat-like/Quinoprotein amine dehydrogenase"/>
    <property type="match status" value="4"/>
</dbReference>
<dbReference type="InterPro" id="IPR019775">
    <property type="entry name" value="WD40_repeat_CS"/>
</dbReference>
<evidence type="ECO:0000256" key="2">
    <source>
        <dbReference type="ARBA" id="ARBA00022737"/>
    </source>
</evidence>
<feature type="repeat" description="WD" evidence="3">
    <location>
        <begin position="1273"/>
        <end position="1296"/>
    </location>
</feature>
<feature type="region of interest" description="Disordered" evidence="4">
    <location>
        <begin position="248"/>
        <end position="267"/>
    </location>
</feature>
<proteinExistence type="predicted"/>
<gene>
    <name evidence="7" type="ORF">GCM10017600_61360</name>
</gene>
<dbReference type="SUPFAM" id="SSF52540">
    <property type="entry name" value="P-loop containing nucleoside triphosphate hydrolases"/>
    <property type="match status" value="1"/>
</dbReference>
<dbReference type="PROSITE" id="PS00678">
    <property type="entry name" value="WD_REPEATS_1"/>
    <property type="match status" value="2"/>
</dbReference>
<evidence type="ECO:0000256" key="4">
    <source>
        <dbReference type="SAM" id="MobiDB-lite"/>
    </source>
</evidence>
<dbReference type="CDD" id="cd00200">
    <property type="entry name" value="WD40"/>
    <property type="match status" value="1"/>
</dbReference>
<dbReference type="NCBIfam" id="NF047832">
    <property type="entry name" value="caspase_w_EACC1"/>
    <property type="match status" value="1"/>
</dbReference>
<feature type="region of interest" description="Disordered" evidence="4">
    <location>
        <begin position="1198"/>
        <end position="1218"/>
    </location>
</feature>
<evidence type="ECO:0000256" key="1">
    <source>
        <dbReference type="ARBA" id="ARBA00022574"/>
    </source>
</evidence>
<evidence type="ECO:0000256" key="3">
    <source>
        <dbReference type="PROSITE-ProRule" id="PRU00221"/>
    </source>
</evidence>
<evidence type="ECO:0000259" key="6">
    <source>
        <dbReference type="Pfam" id="PF20703"/>
    </source>
</evidence>
<dbReference type="InterPro" id="IPR001680">
    <property type="entry name" value="WD40_rpt"/>
</dbReference>
<dbReference type="InterPro" id="IPR011047">
    <property type="entry name" value="Quinoprotein_ADH-like_sf"/>
</dbReference>
<dbReference type="PANTHER" id="PTHR19879:SF9">
    <property type="entry name" value="TRANSCRIPTION INITIATION FACTOR TFIID SUBUNIT 5"/>
    <property type="match status" value="1"/>
</dbReference>
<evidence type="ECO:0000259" key="5">
    <source>
        <dbReference type="Pfam" id="PF00656"/>
    </source>
</evidence>
<dbReference type="SMART" id="SM00320">
    <property type="entry name" value="WD40"/>
    <property type="match status" value="10"/>
</dbReference>
<dbReference type="RefSeq" id="WP_271221044.1">
    <property type="nucleotide sequence ID" value="NZ_BAAAVD010000008.1"/>
</dbReference>
<dbReference type="Proteomes" id="UP001143474">
    <property type="component" value="Unassembled WGS sequence"/>
</dbReference>
<dbReference type="PANTHER" id="PTHR19879">
    <property type="entry name" value="TRANSCRIPTION INITIATION FACTOR TFIID"/>
    <property type="match status" value="1"/>
</dbReference>
<comment type="caution">
    <text evidence="7">The sequence shown here is derived from an EMBL/GenBank/DDBJ whole genome shotgun (WGS) entry which is preliminary data.</text>
</comment>
<evidence type="ECO:0000313" key="8">
    <source>
        <dbReference type="Proteomes" id="UP001143474"/>
    </source>
</evidence>
<dbReference type="InterPro" id="IPR011600">
    <property type="entry name" value="Pept_C14_caspase"/>
</dbReference>
<keyword evidence="2" id="KW-0677">Repeat</keyword>
<dbReference type="GO" id="GO:0004197">
    <property type="term" value="F:cysteine-type endopeptidase activity"/>
    <property type="evidence" value="ECO:0007669"/>
    <property type="project" value="InterPro"/>
</dbReference>
<name>A0A9W6I7B2_9ACTN</name>
<evidence type="ECO:0008006" key="9">
    <source>
        <dbReference type="Google" id="ProtNLM"/>
    </source>
</evidence>
<reference evidence="7" key="1">
    <citation type="journal article" date="2014" name="Int. J. Syst. Evol. Microbiol.">
        <title>Complete genome sequence of Corynebacterium casei LMG S-19264T (=DSM 44701T), isolated from a smear-ripened cheese.</title>
        <authorList>
            <consortium name="US DOE Joint Genome Institute (JGI-PGF)"/>
            <person name="Walter F."/>
            <person name="Albersmeier A."/>
            <person name="Kalinowski J."/>
            <person name="Ruckert C."/>
        </authorList>
    </citation>
    <scope>NUCLEOTIDE SEQUENCE</scope>
    <source>
        <strain evidence="7">VKM Ac-2007</strain>
    </source>
</reference>
<feature type="repeat" description="WD" evidence="3">
    <location>
        <begin position="1308"/>
        <end position="1349"/>
    </location>
</feature>
<organism evidence="7 8">
    <name type="scientific">Streptosporangium carneum</name>
    <dbReference type="NCBI Taxonomy" id="47481"/>
    <lineage>
        <taxon>Bacteria</taxon>
        <taxon>Bacillati</taxon>
        <taxon>Actinomycetota</taxon>
        <taxon>Actinomycetes</taxon>
        <taxon>Streptosporangiales</taxon>
        <taxon>Streptosporangiaceae</taxon>
        <taxon>Streptosporangium</taxon>
    </lineage>
</organism>
<dbReference type="EMBL" id="BSEV01000018">
    <property type="protein sequence ID" value="GLK12726.1"/>
    <property type="molecule type" value="Genomic_DNA"/>
</dbReference>
<dbReference type="PROSITE" id="PS50294">
    <property type="entry name" value="WD_REPEATS_REGION"/>
    <property type="match status" value="4"/>
</dbReference>
<dbReference type="Pfam" id="PF00400">
    <property type="entry name" value="WD40"/>
    <property type="match status" value="7"/>
</dbReference>
<feature type="repeat" description="WD" evidence="3">
    <location>
        <begin position="813"/>
        <end position="854"/>
    </location>
</feature>
<accession>A0A9W6I7B2</accession>
<reference evidence="7" key="2">
    <citation type="submission" date="2023-01" db="EMBL/GenBank/DDBJ databases">
        <authorList>
            <person name="Sun Q."/>
            <person name="Evtushenko L."/>
        </authorList>
    </citation>
    <scope>NUCLEOTIDE SEQUENCE</scope>
    <source>
        <strain evidence="7">VKM Ac-2007</strain>
    </source>
</reference>
<dbReference type="InterPro" id="IPR027417">
    <property type="entry name" value="P-loop_NTPase"/>
</dbReference>
<feature type="repeat" description="WD" evidence="3">
    <location>
        <begin position="1080"/>
        <end position="1111"/>
    </location>
</feature>
<dbReference type="SUPFAM" id="SSF50998">
    <property type="entry name" value="Quinoprotein alcohol dehydrogenase-like"/>
    <property type="match status" value="2"/>
</dbReference>
<feature type="domain" description="Peptidase C14 caspase" evidence="5">
    <location>
        <begin position="59"/>
        <end position="198"/>
    </location>
</feature>
<protein>
    <recommendedName>
        <fullName evidence="9">Peptidase C14 caspase domain-containing protein</fullName>
    </recommendedName>
</protein>
<dbReference type="GO" id="GO:0006508">
    <property type="term" value="P:proteolysis"/>
    <property type="evidence" value="ECO:0007669"/>
    <property type="project" value="InterPro"/>
</dbReference>
<dbReference type="InterPro" id="IPR015943">
    <property type="entry name" value="WD40/YVTN_repeat-like_dom_sf"/>
</dbReference>
<dbReference type="Gene3D" id="3.40.50.1460">
    <property type="match status" value="1"/>
</dbReference>
<dbReference type="InterPro" id="IPR049052">
    <property type="entry name" value="nSTAND1"/>
</dbReference>
<keyword evidence="8" id="KW-1185">Reference proteome</keyword>
<sequence length="1467" mass="156363">MLAAEGARVLVVGSGKCGPDSVLDPIASVRTTVVDLGACLVERAGLDPANLTVLVDAETPQQVAETLRRTARDASDVLVFYYVGHGLVSLSGELHLATAATADLTEGAAGYQALPYSVVSEVLSRSRARLVLVVLDCCFSGRARGISGSAADDAFDNTGWIGSYLLTSTGRDQLAWAPPGERHTAFSGELIRIMREGDPLAPRLLTLDDVSRVLGRALSRRRLPPARRQAADGLDREPFVDNAAYVSPAPPGVPPSVDDGQHSPYRGLSSFRPDDRVYFFGRGELTRSLSERIRENPSVGRPWLVTGPSGSGKSSLLCAGLIPALSSESSTQGGTNGERLSCVYLTPGNDPLGRLAQRLAAVGGVDESVMRARLERDPASLGEGAWRRGRSEPDPGLGTSRTVLIVDQFEQVFTECEDTAQRLAFVGALGSMSESHDVTVVLGLRSDFFGHCADHPELLHALQHADVVPPMTTAELREVIEKPAELVGLTLETGLADLLLEECGRDGETTAKGPGGVLPLLSHALMETWQRRQGGVLTLAGYRATGGLARSLSQTADATLAEFPQEVEPLVRRMFLRMVRVEDGLEDTRRHVLLADLQEHLERAGRPEAGAVIGRFVEARLISVDGDLAEITHEALIRHWPRLRSWIEEDRSGVLVRQRIEESALVWDRNGRHPSLLDRGPRLNEAMTWAESRTDELGPLAQEFLRAGVENHRGERRAERRRVRLGRQAIASLVVLLILAVTGGGIAVRARSDAEAERVVALSRQVAARADAVRGLDPSLAMQLSLVAFRIRPTREAGDSLLSVSGSPTAIRLLGHNGPVRNVAFRPDARVLASTGGDDTVRFWDVGLRRQVAVLDRGRLPRSGPGELFWSGDGTMLLVGSLGEAPWQLWNVQDLGRLRLVGELSPTAGAWTAAVRPDGRVLAVSGPRGPTVLWDGDSPGVPASVLKGNMWGAADLLAFSPDGKALLEAPIVSYAGLWDVRDPRTPKLRSIVPDSASTYAAAFSRDSRRLAISGVQGKLTVFDVSDIGALRKVAALERAQDTSHAASLSFNEDGSRLGAAYASEDVVRIWDVASKKVVFSLPHVGAVRSVDFAAKGNSIATGGNDGVVRVWPLDAFPVGVHSDIANTVSFSPDGKTLASTGLDALRVWRVSGGTALRKAAVGQGQTSDALSVTLFGPDGTTLYTSNSIADGDPYHFKGRSPVPIGESDGSSQQSASGMALRGDGRMLALTMEPMRNTGEAVVAPSRIELWSLDAKGRRRAVVSKWPMAGALCVGFDPTGRLLAAGTETGAVRVWDVGDPARPRDVASVAGDSARANSVAFSPRGKVLAAAFSNGAVRLWEVSAGAAPRLVSSLADTRGSVSRLAFDRTGTRLATVGDDRVVRLYQVTDPRSPEPVATLQGHTAPVRDVAFSPVDASLATAGEDNTVRLWNTDKDAIASWICANSGSGITREEWRTYVSGAPYSPPCP</sequence>
<feature type="repeat" description="WD" evidence="3">
    <location>
        <begin position="1398"/>
        <end position="1430"/>
    </location>
</feature>
<evidence type="ECO:0000313" key="7">
    <source>
        <dbReference type="EMBL" id="GLK12726.1"/>
    </source>
</evidence>